<dbReference type="AlphaFoldDB" id="A0A811RPD0"/>
<dbReference type="OrthoDB" id="655503at2759"/>
<accession>A0A811RPD0</accession>
<protein>
    <submittedName>
        <fullName evidence="2">Uncharacterized protein</fullName>
    </submittedName>
</protein>
<organism evidence="2 3">
    <name type="scientific">Miscanthus lutarioriparius</name>
    <dbReference type="NCBI Taxonomy" id="422564"/>
    <lineage>
        <taxon>Eukaryota</taxon>
        <taxon>Viridiplantae</taxon>
        <taxon>Streptophyta</taxon>
        <taxon>Embryophyta</taxon>
        <taxon>Tracheophyta</taxon>
        <taxon>Spermatophyta</taxon>
        <taxon>Magnoliopsida</taxon>
        <taxon>Liliopsida</taxon>
        <taxon>Poales</taxon>
        <taxon>Poaceae</taxon>
        <taxon>PACMAD clade</taxon>
        <taxon>Panicoideae</taxon>
        <taxon>Andropogonodae</taxon>
        <taxon>Andropogoneae</taxon>
        <taxon>Saccharinae</taxon>
        <taxon>Miscanthus</taxon>
    </lineage>
</organism>
<feature type="region of interest" description="Disordered" evidence="1">
    <location>
        <begin position="204"/>
        <end position="285"/>
    </location>
</feature>
<evidence type="ECO:0000313" key="2">
    <source>
        <dbReference type="EMBL" id="CAD6271880.1"/>
    </source>
</evidence>
<dbReference type="EMBL" id="CAJGYO010000016">
    <property type="protein sequence ID" value="CAD6271880.1"/>
    <property type="molecule type" value="Genomic_DNA"/>
</dbReference>
<keyword evidence="3" id="KW-1185">Reference proteome</keyword>
<name>A0A811RPD0_9POAL</name>
<reference evidence="2" key="1">
    <citation type="submission" date="2020-10" db="EMBL/GenBank/DDBJ databases">
        <authorList>
            <person name="Han B."/>
            <person name="Lu T."/>
            <person name="Zhao Q."/>
            <person name="Huang X."/>
            <person name="Zhao Y."/>
        </authorList>
    </citation>
    <scope>NUCLEOTIDE SEQUENCE</scope>
</reference>
<proteinExistence type="predicted"/>
<evidence type="ECO:0000256" key="1">
    <source>
        <dbReference type="SAM" id="MobiDB-lite"/>
    </source>
</evidence>
<dbReference type="PANTHER" id="PTHR33086:SF98">
    <property type="entry name" value="OS05G0468200 PROTEIN"/>
    <property type="match status" value="1"/>
</dbReference>
<dbReference type="Proteomes" id="UP000604825">
    <property type="component" value="Unassembled WGS sequence"/>
</dbReference>
<gene>
    <name evidence="2" type="ORF">NCGR_LOCUS55166</name>
</gene>
<sequence length="312" mass="33950">MSFRRFLGLSAAASGRLGRGFSTAARQPPWDMIHKLASVNTPAPRASLRLSEPPCASRLVVPAHLVRPPRDVDPPGDTIYAAFGGIVKAGSGDGLLLTFFDIPATAPVVPGAISAGGIRRRVVTGLVMDPEVMRFVCNPLSGQLFLLPDIDGTTKTVQYTNVGILTQSGRPDQPPDKYTVAVLNISQDRSFVMRRFLSQTGKWDKLVGLPSPTPPSRAHGHGHGRTPRGGGLRRPAVVGRRDLRRPLRRPVQFSDRPELRFTELPRGSVTEPMDTERREELSRYPAHRCQRGEAALRRGVSGGAFPAQLLHS</sequence>
<evidence type="ECO:0000313" key="3">
    <source>
        <dbReference type="Proteomes" id="UP000604825"/>
    </source>
</evidence>
<comment type="caution">
    <text evidence="2">The sequence shown here is derived from an EMBL/GenBank/DDBJ whole genome shotgun (WGS) entry which is preliminary data.</text>
</comment>
<dbReference type="PANTHER" id="PTHR33086">
    <property type="entry name" value="OS05G0468200 PROTEIN-RELATED"/>
    <property type="match status" value="1"/>
</dbReference>